<comment type="caution">
    <text evidence="3">The sequence shown here is derived from an EMBL/GenBank/DDBJ whole genome shotgun (WGS) entry which is preliminary data.</text>
</comment>
<evidence type="ECO:0000259" key="2">
    <source>
        <dbReference type="Pfam" id="PF01551"/>
    </source>
</evidence>
<keyword evidence="1" id="KW-1133">Transmembrane helix</keyword>
<dbReference type="RefSeq" id="WP_264944605.1">
    <property type="nucleotide sequence ID" value="NZ_JAPDRA010000005.1"/>
</dbReference>
<accession>A0ABW3H6Q6</accession>
<evidence type="ECO:0000256" key="1">
    <source>
        <dbReference type="SAM" id="Phobius"/>
    </source>
</evidence>
<dbReference type="InterPro" id="IPR050570">
    <property type="entry name" value="Cell_wall_metabolism_enzyme"/>
</dbReference>
<keyword evidence="3" id="KW-0378">Hydrolase</keyword>
<gene>
    <name evidence="3" type="ORF">ACFQ1E_12000</name>
</gene>
<keyword evidence="4" id="KW-1185">Reference proteome</keyword>
<evidence type="ECO:0000313" key="3">
    <source>
        <dbReference type="EMBL" id="MFD0947063.1"/>
    </source>
</evidence>
<protein>
    <submittedName>
        <fullName evidence="3">M23 family metallopeptidase</fullName>
        <ecNumber evidence="3">3.4.24.-</ecNumber>
    </submittedName>
</protein>
<keyword evidence="1" id="KW-0472">Membrane</keyword>
<reference evidence="4" key="1">
    <citation type="journal article" date="2019" name="Int. J. Syst. Evol. Microbiol.">
        <title>The Global Catalogue of Microorganisms (GCM) 10K type strain sequencing project: providing services to taxonomists for standard genome sequencing and annotation.</title>
        <authorList>
            <consortium name="The Broad Institute Genomics Platform"/>
            <consortium name="The Broad Institute Genome Sequencing Center for Infectious Disease"/>
            <person name="Wu L."/>
            <person name="Ma J."/>
        </authorList>
    </citation>
    <scope>NUCLEOTIDE SEQUENCE [LARGE SCALE GENOMIC DNA]</scope>
    <source>
        <strain evidence="4">CCUG 62982</strain>
    </source>
</reference>
<dbReference type="GO" id="GO:0016787">
    <property type="term" value="F:hydrolase activity"/>
    <property type="evidence" value="ECO:0007669"/>
    <property type="project" value="UniProtKB-KW"/>
</dbReference>
<dbReference type="EMBL" id="JBHTJG010000005">
    <property type="protein sequence ID" value="MFD0947063.1"/>
    <property type="molecule type" value="Genomic_DNA"/>
</dbReference>
<dbReference type="SUPFAM" id="SSF51261">
    <property type="entry name" value="Duplicated hybrid motif"/>
    <property type="match status" value="1"/>
</dbReference>
<dbReference type="Gene3D" id="2.70.70.10">
    <property type="entry name" value="Glucose Permease (Domain IIA)"/>
    <property type="match status" value="1"/>
</dbReference>
<proteinExistence type="predicted"/>
<sequence>MAARRDVAIRFVIGGAMFSMLAFFAAMAHLTAPHGAGGPHAMTQPHGAAAPGGEAADHPPLLIPVAGVGRGALVDSWGASRHGGLRRHQGTDIMAPEGTAVLAAAAGTVEKLFFSNGGGGITLYVRSPDRRWSYYYAHLKGYAPGIAEGVQVKAGQVIAFVGDTGNAAKGSFHLHFGLSRMAPGEGWWQGEAVNAYPLLAGTGGGG</sequence>
<organism evidence="3 4">
    <name type="scientific">Sphingomonas canadensis</name>
    <dbReference type="NCBI Taxonomy" id="1219257"/>
    <lineage>
        <taxon>Bacteria</taxon>
        <taxon>Pseudomonadati</taxon>
        <taxon>Pseudomonadota</taxon>
        <taxon>Alphaproteobacteria</taxon>
        <taxon>Sphingomonadales</taxon>
        <taxon>Sphingomonadaceae</taxon>
        <taxon>Sphingomonas</taxon>
    </lineage>
</organism>
<dbReference type="Proteomes" id="UP001596977">
    <property type="component" value="Unassembled WGS sequence"/>
</dbReference>
<dbReference type="CDD" id="cd12797">
    <property type="entry name" value="M23_peptidase"/>
    <property type="match status" value="1"/>
</dbReference>
<dbReference type="InterPro" id="IPR011055">
    <property type="entry name" value="Dup_hybrid_motif"/>
</dbReference>
<dbReference type="PANTHER" id="PTHR21666">
    <property type="entry name" value="PEPTIDASE-RELATED"/>
    <property type="match status" value="1"/>
</dbReference>
<keyword evidence="1" id="KW-0812">Transmembrane</keyword>
<dbReference type="InterPro" id="IPR016047">
    <property type="entry name" value="M23ase_b-sheet_dom"/>
</dbReference>
<feature type="transmembrane region" description="Helical" evidence="1">
    <location>
        <begin position="7"/>
        <end position="30"/>
    </location>
</feature>
<name>A0ABW3H6Q6_9SPHN</name>
<dbReference type="PANTHER" id="PTHR21666:SF268">
    <property type="entry name" value="PEPTIDASE M23 DOMAIN-CONTAINING PROTEIN"/>
    <property type="match status" value="1"/>
</dbReference>
<dbReference type="EC" id="3.4.24.-" evidence="3"/>
<dbReference type="Pfam" id="PF01551">
    <property type="entry name" value="Peptidase_M23"/>
    <property type="match status" value="1"/>
</dbReference>
<evidence type="ECO:0000313" key="4">
    <source>
        <dbReference type="Proteomes" id="UP001596977"/>
    </source>
</evidence>
<feature type="domain" description="M23ase beta-sheet core" evidence="2">
    <location>
        <begin position="87"/>
        <end position="180"/>
    </location>
</feature>